<sequence length="184" mass="20551">MMLSLSNFFKSKSELVGYTNKAVELIQFMQSKTNILAAANGLRCNQERAESIRAVSGCGFACSNSHDEGWKSYGRQRRMFGRLHVLNTVRGLTYSQVLEEFTNFLRQAGQTTNWVPGEHSEAPNNNIDDDEFEPEELIMRGPLPTLAEFAGKCINGMLIARQPLSAVPLTSCLDTAAFRMLHQT</sequence>
<dbReference type="EMBL" id="KN881012">
    <property type="protein sequence ID" value="KIY61206.1"/>
    <property type="molecule type" value="Genomic_DNA"/>
</dbReference>
<organism evidence="1 2">
    <name type="scientific">Cylindrobasidium torrendii FP15055 ss-10</name>
    <dbReference type="NCBI Taxonomy" id="1314674"/>
    <lineage>
        <taxon>Eukaryota</taxon>
        <taxon>Fungi</taxon>
        <taxon>Dikarya</taxon>
        <taxon>Basidiomycota</taxon>
        <taxon>Agaricomycotina</taxon>
        <taxon>Agaricomycetes</taxon>
        <taxon>Agaricomycetidae</taxon>
        <taxon>Agaricales</taxon>
        <taxon>Marasmiineae</taxon>
        <taxon>Physalacriaceae</taxon>
        <taxon>Cylindrobasidium</taxon>
    </lineage>
</organism>
<name>A0A0D7AVB6_9AGAR</name>
<accession>A0A0D7AVB6</accession>
<proteinExistence type="predicted"/>
<protein>
    <submittedName>
        <fullName evidence="1">Uncharacterized protein</fullName>
    </submittedName>
</protein>
<keyword evidence="2" id="KW-1185">Reference proteome</keyword>
<evidence type="ECO:0000313" key="2">
    <source>
        <dbReference type="Proteomes" id="UP000054007"/>
    </source>
</evidence>
<dbReference type="Proteomes" id="UP000054007">
    <property type="component" value="Unassembled WGS sequence"/>
</dbReference>
<reference evidence="1 2" key="1">
    <citation type="journal article" date="2015" name="Fungal Genet. Biol.">
        <title>Evolution of novel wood decay mechanisms in Agaricales revealed by the genome sequences of Fistulina hepatica and Cylindrobasidium torrendii.</title>
        <authorList>
            <person name="Floudas D."/>
            <person name="Held B.W."/>
            <person name="Riley R."/>
            <person name="Nagy L.G."/>
            <person name="Koehler G."/>
            <person name="Ransdell A.S."/>
            <person name="Younus H."/>
            <person name="Chow J."/>
            <person name="Chiniquy J."/>
            <person name="Lipzen A."/>
            <person name="Tritt A."/>
            <person name="Sun H."/>
            <person name="Haridas S."/>
            <person name="LaButti K."/>
            <person name="Ohm R.A."/>
            <person name="Kues U."/>
            <person name="Blanchette R.A."/>
            <person name="Grigoriev I.V."/>
            <person name="Minto R.E."/>
            <person name="Hibbett D.S."/>
        </authorList>
    </citation>
    <scope>NUCLEOTIDE SEQUENCE [LARGE SCALE GENOMIC DNA]</scope>
    <source>
        <strain evidence="1 2">FP15055 ss-10</strain>
    </source>
</reference>
<gene>
    <name evidence="1" type="ORF">CYLTODRAFT_479575</name>
</gene>
<dbReference type="AlphaFoldDB" id="A0A0D7AVB6"/>
<evidence type="ECO:0000313" key="1">
    <source>
        <dbReference type="EMBL" id="KIY61206.1"/>
    </source>
</evidence>